<dbReference type="GO" id="GO:0016787">
    <property type="term" value="F:hydrolase activity"/>
    <property type="evidence" value="ECO:0007669"/>
    <property type="project" value="UniProtKB-KW"/>
</dbReference>
<gene>
    <name evidence="2" type="ORF">NPE20_24855</name>
</gene>
<dbReference type="Gene3D" id="3.40.50.1820">
    <property type="entry name" value="alpha/beta hydrolase"/>
    <property type="match status" value="1"/>
</dbReference>
<name>A0ABT1T9E8_9SPHI</name>
<dbReference type="RefSeq" id="WP_256541397.1">
    <property type="nucleotide sequence ID" value="NZ_JANHOH010000012.1"/>
</dbReference>
<dbReference type="SUPFAM" id="SSF53474">
    <property type="entry name" value="alpha/beta-Hydrolases"/>
    <property type="match status" value="1"/>
</dbReference>
<dbReference type="Pfam" id="PF12697">
    <property type="entry name" value="Abhydrolase_6"/>
    <property type="match status" value="1"/>
</dbReference>
<dbReference type="InterPro" id="IPR000073">
    <property type="entry name" value="AB_hydrolase_1"/>
</dbReference>
<feature type="domain" description="AB hydrolase-1" evidence="1">
    <location>
        <begin position="81"/>
        <end position="214"/>
    </location>
</feature>
<organism evidence="2 3">
    <name type="scientific">Mucilaginibacter aquariorum</name>
    <dbReference type="NCBI Taxonomy" id="2967225"/>
    <lineage>
        <taxon>Bacteria</taxon>
        <taxon>Pseudomonadati</taxon>
        <taxon>Bacteroidota</taxon>
        <taxon>Sphingobacteriia</taxon>
        <taxon>Sphingobacteriales</taxon>
        <taxon>Sphingobacteriaceae</taxon>
        <taxon>Mucilaginibacter</taxon>
    </lineage>
</organism>
<accession>A0ABT1T9E8</accession>
<comment type="caution">
    <text evidence="2">The sequence shown here is derived from an EMBL/GenBank/DDBJ whole genome shotgun (WGS) entry which is preliminary data.</text>
</comment>
<keyword evidence="3" id="KW-1185">Reference proteome</keyword>
<protein>
    <submittedName>
        <fullName evidence="2">Alpha/beta hydrolase</fullName>
    </submittedName>
</protein>
<dbReference type="EMBL" id="JANHOH010000012">
    <property type="protein sequence ID" value="MCQ6961227.1"/>
    <property type="molecule type" value="Genomic_DNA"/>
</dbReference>
<evidence type="ECO:0000259" key="1">
    <source>
        <dbReference type="Pfam" id="PF12697"/>
    </source>
</evidence>
<reference evidence="2 3" key="1">
    <citation type="submission" date="2022-07" db="EMBL/GenBank/DDBJ databases">
        <title>Mucilaginibacter sp. JC4.</title>
        <authorList>
            <person name="Le V."/>
            <person name="Ko S.-R."/>
            <person name="Ahn C.-Y."/>
            <person name="Oh H.-M."/>
        </authorList>
    </citation>
    <scope>NUCLEOTIDE SEQUENCE [LARGE SCALE GENOMIC DNA]</scope>
    <source>
        <strain evidence="2 3">JC4</strain>
    </source>
</reference>
<proteinExistence type="predicted"/>
<sequence>MKKLKQIIQDVKTLIAEDKPDDLNSMLWQLICYPPKMPLRLQQEQLLNEAEQFSVTVNDPYFTHQTLNINGFKWGNGQRKVLITHGWGSKALDFAEMITALKENTDLQIVAFDAPACGSSGGELSNLLLFVNAAKAIVAEAGTPDIVIGHSFGAMANVVALTELHIVPSLLISITPFILLKENFVKSMTAVGVPPEAQERFMQDFNARYGVSPSYYDMNDLYTFNTQLNHWLAYDEQDMVLPHKYLEHFLSAHPSIKTKNYNGAGHERIIKSTELIGDVVTKVNEVL</sequence>
<evidence type="ECO:0000313" key="2">
    <source>
        <dbReference type="EMBL" id="MCQ6961227.1"/>
    </source>
</evidence>
<keyword evidence="2" id="KW-0378">Hydrolase</keyword>
<evidence type="ECO:0000313" key="3">
    <source>
        <dbReference type="Proteomes" id="UP001204376"/>
    </source>
</evidence>
<dbReference type="InterPro" id="IPR029058">
    <property type="entry name" value="AB_hydrolase_fold"/>
</dbReference>
<dbReference type="Proteomes" id="UP001204376">
    <property type="component" value="Unassembled WGS sequence"/>
</dbReference>